<accession>A0ABD3G7F9</accession>
<dbReference type="EMBL" id="JBJQOH010000008">
    <property type="protein sequence ID" value="KAL3675107.1"/>
    <property type="molecule type" value="Genomic_DNA"/>
</dbReference>
<organism evidence="1 2">
    <name type="scientific">Riccia sorocarpa</name>
    <dbReference type="NCBI Taxonomy" id="122646"/>
    <lineage>
        <taxon>Eukaryota</taxon>
        <taxon>Viridiplantae</taxon>
        <taxon>Streptophyta</taxon>
        <taxon>Embryophyta</taxon>
        <taxon>Marchantiophyta</taxon>
        <taxon>Marchantiopsida</taxon>
        <taxon>Marchantiidae</taxon>
        <taxon>Marchantiales</taxon>
        <taxon>Ricciaceae</taxon>
        <taxon>Riccia</taxon>
    </lineage>
</organism>
<reference evidence="1 2" key="1">
    <citation type="submission" date="2024-09" db="EMBL/GenBank/DDBJ databases">
        <title>Chromosome-scale assembly of Riccia sorocarpa.</title>
        <authorList>
            <person name="Paukszto L."/>
        </authorList>
    </citation>
    <scope>NUCLEOTIDE SEQUENCE [LARGE SCALE GENOMIC DNA]</scope>
    <source>
        <strain evidence="1">LP-2024</strain>
        <tissue evidence="1">Aerial parts of the thallus</tissue>
    </source>
</reference>
<sequence length="186" mass="22115">MFRQWREGNGFRRDIGGWLSHPPVGRVFRFLEATYVYNWNMESDLRVSAGQFTRFLRGTVVLPDHFTFSDDFTFLMPDLSEIYMRGIVSTPPHHEYQIVPSADYYYTYHFTNFEYFDYLEFFSSVPVRHSRFFRIDGKNDNLPQSSRVLLIALAKKRHDRMQFLVVIISIVEEAFDAFLKVSDDSF</sequence>
<keyword evidence="2" id="KW-1185">Reference proteome</keyword>
<dbReference type="AlphaFoldDB" id="A0ABD3G7F9"/>
<evidence type="ECO:0000313" key="2">
    <source>
        <dbReference type="Proteomes" id="UP001633002"/>
    </source>
</evidence>
<protein>
    <submittedName>
        <fullName evidence="1">Uncharacterized protein</fullName>
    </submittedName>
</protein>
<proteinExistence type="predicted"/>
<dbReference type="Proteomes" id="UP001633002">
    <property type="component" value="Unassembled WGS sequence"/>
</dbReference>
<comment type="caution">
    <text evidence="1">The sequence shown here is derived from an EMBL/GenBank/DDBJ whole genome shotgun (WGS) entry which is preliminary data.</text>
</comment>
<name>A0ABD3G7F9_9MARC</name>
<evidence type="ECO:0000313" key="1">
    <source>
        <dbReference type="EMBL" id="KAL3675107.1"/>
    </source>
</evidence>
<gene>
    <name evidence="1" type="ORF">R1sor_025055</name>
</gene>